<dbReference type="FunFam" id="3.30.160.60:FF:000012">
    <property type="entry name" value="RB-associated KRAB zinc finger protein-like"/>
    <property type="match status" value="1"/>
</dbReference>
<dbReference type="FunFam" id="3.30.160.60:FF:000060">
    <property type="entry name" value="zinc finger protein 436"/>
    <property type="match status" value="1"/>
</dbReference>
<evidence type="ECO:0000256" key="3">
    <source>
        <dbReference type="ARBA" id="ARBA00022737"/>
    </source>
</evidence>
<dbReference type="SUPFAM" id="SSF109640">
    <property type="entry name" value="KRAB domain (Kruppel-associated box)"/>
    <property type="match status" value="1"/>
</dbReference>
<evidence type="ECO:0000256" key="6">
    <source>
        <dbReference type="ARBA" id="ARBA00023015"/>
    </source>
</evidence>
<keyword evidence="4 9" id="KW-0863">Zinc-finger</keyword>
<dbReference type="InterPro" id="IPR036236">
    <property type="entry name" value="Znf_C2H2_sf"/>
</dbReference>
<keyword evidence="8" id="KW-0539">Nucleus</keyword>
<reference evidence="13" key="3">
    <citation type="submission" date="2025-09" db="UniProtKB">
        <authorList>
            <consortium name="Ensembl"/>
        </authorList>
    </citation>
    <scope>IDENTIFICATION</scope>
    <source>
        <strain evidence="13">broiler</strain>
    </source>
</reference>
<dbReference type="GeneTree" id="ENSGT00940000155153"/>
<dbReference type="PANTHER" id="PTHR23234">
    <property type="entry name" value="ZNF44 PROTEIN"/>
    <property type="match status" value="1"/>
</dbReference>
<dbReference type="GO" id="GO:0008270">
    <property type="term" value="F:zinc ion binding"/>
    <property type="evidence" value="ECO:0007669"/>
    <property type="project" value="UniProtKB-KW"/>
</dbReference>
<keyword evidence="2" id="KW-0479">Metal-binding</keyword>
<dbReference type="Ensembl" id="ENSGALT00010066060.1">
    <property type="protein sequence ID" value="ENSGALP00010040326.1"/>
    <property type="gene ID" value="ENSGALG00010027246.1"/>
</dbReference>
<proteinExistence type="predicted"/>
<evidence type="ECO:0000256" key="9">
    <source>
        <dbReference type="PROSITE-ProRule" id="PRU00042"/>
    </source>
</evidence>
<comment type="subcellular location">
    <subcellularLocation>
        <location evidence="1">Nucleus</location>
    </subcellularLocation>
</comment>
<feature type="domain" description="KRAB" evidence="12">
    <location>
        <begin position="127"/>
        <end position="233"/>
    </location>
</feature>
<evidence type="ECO:0000259" key="11">
    <source>
        <dbReference type="PROSITE" id="PS50157"/>
    </source>
</evidence>
<name>A0A8V1ADJ0_CHICK</name>
<dbReference type="InterPro" id="IPR036051">
    <property type="entry name" value="KRAB_dom_sf"/>
</dbReference>
<evidence type="ECO:0000259" key="12">
    <source>
        <dbReference type="PROSITE" id="PS50805"/>
    </source>
</evidence>
<dbReference type="Gene3D" id="3.30.160.60">
    <property type="entry name" value="Classic Zinc Finger"/>
    <property type="match status" value="5"/>
</dbReference>
<dbReference type="FunFam" id="3.30.160.60:FF:000358">
    <property type="entry name" value="zinc finger protein 24"/>
    <property type="match status" value="1"/>
</dbReference>
<keyword evidence="3" id="KW-0677">Repeat</keyword>
<feature type="domain" description="C2H2-type" evidence="11">
    <location>
        <begin position="818"/>
        <end position="845"/>
    </location>
</feature>
<feature type="domain" description="C2H2-type" evidence="11">
    <location>
        <begin position="427"/>
        <end position="454"/>
    </location>
</feature>
<evidence type="ECO:0000313" key="13">
    <source>
        <dbReference type="Ensembl" id="ENSGALP00010040326.1"/>
    </source>
</evidence>
<evidence type="ECO:0000256" key="5">
    <source>
        <dbReference type="ARBA" id="ARBA00022833"/>
    </source>
</evidence>
<feature type="region of interest" description="Disordered" evidence="10">
    <location>
        <begin position="179"/>
        <end position="207"/>
    </location>
</feature>
<dbReference type="InterPro" id="IPR050758">
    <property type="entry name" value="Znf_C2H2-type"/>
</dbReference>
<dbReference type="SMART" id="SM00349">
    <property type="entry name" value="KRAB"/>
    <property type="match status" value="1"/>
</dbReference>
<reference evidence="13" key="1">
    <citation type="submission" date="2020-11" db="EMBL/GenBank/DDBJ databases">
        <title>Gallus gallus (Chicken) genome, bGalGal1, GRCg7b, maternal haplotype autosomes + Z &amp; W.</title>
        <authorList>
            <person name="Warren W."/>
            <person name="Formenti G."/>
            <person name="Fedrigo O."/>
            <person name="Haase B."/>
            <person name="Mountcastle J."/>
            <person name="Balacco J."/>
            <person name="Tracey A."/>
            <person name="Schneider V."/>
            <person name="Okimoto R."/>
            <person name="Cheng H."/>
            <person name="Hawken R."/>
            <person name="Howe K."/>
            <person name="Jarvis E.D."/>
        </authorList>
    </citation>
    <scope>NUCLEOTIDE SEQUENCE [LARGE SCALE GENOMIC DNA]</scope>
    <source>
        <strain evidence="13">Broiler</strain>
    </source>
</reference>
<dbReference type="PROSITE" id="PS50157">
    <property type="entry name" value="ZINC_FINGER_C2H2_2"/>
    <property type="match status" value="5"/>
</dbReference>
<dbReference type="AlphaFoldDB" id="A0A8V1ADJ0"/>
<evidence type="ECO:0000256" key="4">
    <source>
        <dbReference type="ARBA" id="ARBA00022771"/>
    </source>
</evidence>
<dbReference type="Pfam" id="PF00096">
    <property type="entry name" value="zf-C2H2"/>
    <property type="match status" value="5"/>
</dbReference>
<dbReference type="PROSITE" id="PS50805">
    <property type="entry name" value="KRAB"/>
    <property type="match status" value="1"/>
</dbReference>
<keyword evidence="7" id="KW-0804">Transcription</keyword>
<dbReference type="Gene3D" id="6.10.140.140">
    <property type="match status" value="1"/>
</dbReference>
<feature type="domain" description="C2H2-type" evidence="11">
    <location>
        <begin position="457"/>
        <end position="484"/>
    </location>
</feature>
<dbReference type="PROSITE" id="PS00028">
    <property type="entry name" value="ZINC_FINGER_C2H2_1"/>
    <property type="match status" value="5"/>
</dbReference>
<feature type="domain" description="C2H2-type" evidence="11">
    <location>
        <begin position="846"/>
        <end position="873"/>
    </location>
</feature>
<feature type="domain" description="C2H2-type" evidence="11">
    <location>
        <begin position="790"/>
        <end position="817"/>
    </location>
</feature>
<dbReference type="SUPFAM" id="SSF57667">
    <property type="entry name" value="beta-beta-alpha zinc fingers"/>
    <property type="match status" value="3"/>
</dbReference>
<dbReference type="PANTHER" id="PTHR23234:SF10">
    <property type="entry name" value="RIKEN CDNA 6720489N17 GENE-RELATED"/>
    <property type="match status" value="1"/>
</dbReference>
<dbReference type="FunFam" id="3.30.160.60:FF:000352">
    <property type="entry name" value="zinc finger protein 3 homolog"/>
    <property type="match status" value="1"/>
</dbReference>
<dbReference type="Pfam" id="PF01352">
    <property type="entry name" value="KRAB"/>
    <property type="match status" value="1"/>
</dbReference>
<evidence type="ECO:0000256" key="10">
    <source>
        <dbReference type="SAM" id="MobiDB-lite"/>
    </source>
</evidence>
<feature type="region of interest" description="Disordered" evidence="10">
    <location>
        <begin position="721"/>
        <end position="783"/>
    </location>
</feature>
<evidence type="ECO:0000256" key="8">
    <source>
        <dbReference type="ARBA" id="ARBA00023242"/>
    </source>
</evidence>
<feature type="region of interest" description="Disordered" evidence="10">
    <location>
        <begin position="502"/>
        <end position="522"/>
    </location>
</feature>
<feature type="region of interest" description="Disordered" evidence="10">
    <location>
        <begin position="557"/>
        <end position="582"/>
    </location>
</feature>
<dbReference type="InterPro" id="IPR013087">
    <property type="entry name" value="Znf_C2H2_type"/>
</dbReference>
<protein>
    <submittedName>
        <fullName evidence="13">Zinc finger family member 767</fullName>
    </submittedName>
</protein>
<keyword evidence="6" id="KW-0805">Transcription regulation</keyword>
<evidence type="ECO:0000256" key="2">
    <source>
        <dbReference type="ARBA" id="ARBA00022723"/>
    </source>
</evidence>
<feature type="compositionally biased region" description="Basic and acidic residues" evidence="10">
    <location>
        <begin position="564"/>
        <end position="582"/>
    </location>
</feature>
<dbReference type="OrthoDB" id="654211at2759"/>
<evidence type="ECO:0000313" key="14">
    <source>
        <dbReference type="Proteomes" id="UP000000539"/>
    </source>
</evidence>
<organism evidence="13 14">
    <name type="scientific">Gallus gallus</name>
    <name type="common">Chicken</name>
    <dbReference type="NCBI Taxonomy" id="9031"/>
    <lineage>
        <taxon>Eukaryota</taxon>
        <taxon>Metazoa</taxon>
        <taxon>Chordata</taxon>
        <taxon>Craniata</taxon>
        <taxon>Vertebrata</taxon>
        <taxon>Euteleostomi</taxon>
        <taxon>Archelosauria</taxon>
        <taxon>Archosauria</taxon>
        <taxon>Dinosauria</taxon>
        <taxon>Saurischia</taxon>
        <taxon>Theropoda</taxon>
        <taxon>Coelurosauria</taxon>
        <taxon>Aves</taxon>
        <taxon>Neognathae</taxon>
        <taxon>Galloanserae</taxon>
        <taxon>Galliformes</taxon>
        <taxon>Phasianidae</taxon>
        <taxon>Phasianinae</taxon>
        <taxon>Gallus</taxon>
    </lineage>
</organism>
<keyword evidence="5" id="KW-0862">Zinc</keyword>
<dbReference type="GO" id="GO:0006355">
    <property type="term" value="P:regulation of DNA-templated transcription"/>
    <property type="evidence" value="ECO:0007669"/>
    <property type="project" value="InterPro"/>
</dbReference>
<keyword evidence="14" id="KW-1185">Reference proteome</keyword>
<dbReference type="Proteomes" id="UP000000539">
    <property type="component" value="Chromosome 2"/>
</dbReference>
<evidence type="ECO:0000256" key="1">
    <source>
        <dbReference type="ARBA" id="ARBA00004123"/>
    </source>
</evidence>
<reference evidence="13" key="2">
    <citation type="submission" date="2025-08" db="UniProtKB">
        <authorList>
            <consortium name="Ensembl"/>
        </authorList>
    </citation>
    <scope>IDENTIFICATION</scope>
    <source>
        <strain evidence="13">broiler</strain>
    </source>
</reference>
<dbReference type="CDD" id="cd07765">
    <property type="entry name" value="KRAB_A-box"/>
    <property type="match status" value="1"/>
</dbReference>
<feature type="compositionally biased region" description="Basic and acidic residues" evidence="10">
    <location>
        <begin position="731"/>
        <end position="744"/>
    </location>
</feature>
<evidence type="ECO:0000256" key="7">
    <source>
        <dbReference type="ARBA" id="ARBA00023163"/>
    </source>
</evidence>
<gene>
    <name evidence="13" type="primary">ZNF767</name>
</gene>
<accession>A0A8V1ADJ0</accession>
<dbReference type="GO" id="GO:0005634">
    <property type="term" value="C:nucleus"/>
    <property type="evidence" value="ECO:0007669"/>
    <property type="project" value="UniProtKB-SubCell"/>
</dbReference>
<dbReference type="SMART" id="SM00355">
    <property type="entry name" value="ZnF_C2H2"/>
    <property type="match status" value="5"/>
</dbReference>
<dbReference type="InterPro" id="IPR001909">
    <property type="entry name" value="KRAB"/>
</dbReference>
<sequence length="891" mass="98986">MASALPGSCLCSSSLPQAPGEAVPSSTASISLWTVVAAVQAVEKSVEAHASRLLNLERRTVTTEKKYLDCEKTVVDFGNQLESKLTVLGTLIREYGQLQRRLEHMENLLKNRNFCILRLPPAPKGPEASESETACFAEQEWENLEEWQKELYRNMLRGNSESLNSLDYSVSRSDLSQLQRGEAPCSEVTSAQKEVPTEPSADFSIPEPSFTGTLKQNEEVCAEEQEATEGAEFTELSVVPADEVIAFKIEQLDSDECLQSSECPTALSGESEDMFFQSANEALPFDSQFSSPVPLGNQSLSRLVPSASGEGDLGEISTVTFYRQEYPEERPHSCAACRKGLCLKKMLMMQQQNHSTLCGGEPTEDENIFIHQPHQQIHIATESFKQNLKVKAPAGISATNKARGSSRCMKSINTNRNKPGHPQGKPYKCSKCQECFSQKKTLIIHQRVHSGRSPGVLWCSYCGKTFSHPSNLIRHQRIHTEDSSIRVKEEEESCTAAQEELEAAGAVQEPCPGQTKGGTEVYSRELPGTAREDLPGDTESQTCMTAVLSWIKQEEELQCPEQQGSEKEEIPTEPGAVHDENRRDTLADSFVSTMCDSGMLERPEEKFHKDPSPALTWDSQWGSEMMETTTSRNGFGGGAQYDRAFGEHLDLFNAQQSDVRKRLCVSSGCERNYIQQEHLSALQGAQEELLPVPKCENSPIEVAFQHPVDAAGEKFEGLPAKLAPSSAGRTRLREHNGLCREDRPSVGSRGKLPAENVLSSPCEANTRDASEAPRGGLASQQQSQGKGKSYICNDCGKSFVCHSWLVRHQTSHTSERPYKCSKCDKSYRRKDYLLKHLRRHSGEGLFPCHLCSKRFVLRRSLIKHQESHVQRTHQTAIRPCAEIKESVLHSR</sequence>